<evidence type="ECO:0000313" key="11">
    <source>
        <dbReference type="EMBL" id="KAB4484921.1"/>
    </source>
</evidence>
<evidence type="ECO:0000313" key="18">
    <source>
        <dbReference type="Proteomes" id="UP000460317"/>
    </source>
</evidence>
<feature type="signal peptide" evidence="8">
    <location>
        <begin position="1"/>
        <end position="20"/>
    </location>
</feature>
<evidence type="ECO:0000313" key="15">
    <source>
        <dbReference type="EMBL" id="UYU91667.1"/>
    </source>
</evidence>
<dbReference type="EMBL" id="CP083685">
    <property type="protein sequence ID" value="UYU91667.1"/>
    <property type="molecule type" value="Genomic_DNA"/>
</dbReference>
<keyword evidence="5 8" id="KW-0732">Signal</keyword>
<reference evidence="9 19" key="3">
    <citation type="submission" date="2020-02" db="EMBL/GenBank/DDBJ databases">
        <title>Whole-genome sequencing and comparative analysis of the genomes of Bacteroides thetaiotaomicron and Escherichia coli isolated from a healthy resident in Vietnam.</title>
        <authorList>
            <person name="Mohsin M."/>
            <person name="Tanaka K."/>
            <person name="Kawahara R."/>
            <person name="Kondo S."/>
            <person name="Noguchi H."/>
            <person name="Motooka D."/>
            <person name="Nakamura S."/>
            <person name="Khong D.T."/>
            <person name="Nguyen T.N."/>
            <person name="Tran H.T."/>
            <person name="Yamamoto Y."/>
        </authorList>
    </citation>
    <scope>NUCLEOTIDE SEQUENCE [LARGE SCALE GENOMIC DNA]</scope>
    <source>
        <strain evidence="9 19">F9-2</strain>
    </source>
</reference>
<dbReference type="EMBL" id="WCRY01000004">
    <property type="protein sequence ID" value="KAB4484921.1"/>
    <property type="molecule type" value="Genomic_DNA"/>
</dbReference>
<dbReference type="PANTHER" id="PTHR35093:SF8">
    <property type="entry name" value="OUTER MEMBRANE PROTEIN NMB0088-RELATED"/>
    <property type="match status" value="1"/>
</dbReference>
<dbReference type="RefSeq" id="WP_011107869.1">
    <property type="nucleotide sequence ID" value="NZ_AP022660.1"/>
</dbReference>
<reference evidence="14 20" key="4">
    <citation type="submission" date="2021-06" db="EMBL/GenBank/DDBJ databases">
        <title>Interrogation of the integrated mobile genetic elements in gut-associated Bacteroides with a consensus prediction approach.</title>
        <authorList>
            <person name="Campbell D.E."/>
            <person name="Leigh J.R."/>
            <person name="Kim T."/>
            <person name="England W."/>
            <person name="Whitaker R.J."/>
            <person name="Degnan P.H."/>
        </authorList>
    </citation>
    <scope>NUCLEOTIDE SEQUENCE</scope>
    <source>
        <strain evidence="15">VPI-3443</strain>
        <strain evidence="14 20">WAL8669</strain>
    </source>
</reference>
<dbReference type="EMBL" id="WCSB01000011">
    <property type="protein sequence ID" value="KAB4451491.1"/>
    <property type="molecule type" value="Genomic_DNA"/>
</dbReference>
<dbReference type="Proteomes" id="UP000284785">
    <property type="component" value="Unassembled WGS sequence"/>
</dbReference>
<evidence type="ECO:0000256" key="2">
    <source>
        <dbReference type="ARBA" id="ARBA00008163"/>
    </source>
</evidence>
<keyword evidence="7" id="KW-0998">Cell outer membrane</keyword>
<keyword evidence="3" id="KW-1134">Transmembrane beta strand</keyword>
<evidence type="ECO:0000313" key="13">
    <source>
        <dbReference type="EMBL" id="RHD86706.1"/>
    </source>
</evidence>
<protein>
    <submittedName>
        <fullName evidence="9">Membrane protein</fullName>
    </submittedName>
</protein>
<dbReference type="Proteomes" id="UP000460317">
    <property type="component" value="Unassembled WGS sequence"/>
</dbReference>
<dbReference type="OMA" id="ASVEYHF"/>
<dbReference type="SUPFAM" id="SSF56935">
    <property type="entry name" value="Porins"/>
    <property type="match status" value="1"/>
</dbReference>
<dbReference type="EMBL" id="AP022660">
    <property type="protein sequence ID" value="BCA50987.1"/>
    <property type="molecule type" value="Genomic_DNA"/>
</dbReference>
<comment type="subcellular location">
    <subcellularLocation>
        <location evidence="1">Cell outer membrane</location>
        <topology evidence="1">Multi-pass membrane protein</topology>
    </subcellularLocation>
</comment>
<evidence type="ECO:0000313" key="14">
    <source>
        <dbReference type="EMBL" id="UYU64799.1"/>
    </source>
</evidence>
<accession>A0A173UPQ3</accession>
<keyword evidence="6" id="KW-0472">Membrane</keyword>
<evidence type="ECO:0000256" key="7">
    <source>
        <dbReference type="ARBA" id="ARBA00023237"/>
    </source>
</evidence>
<dbReference type="Proteomes" id="UP000436858">
    <property type="component" value="Unassembled WGS sequence"/>
</dbReference>
<evidence type="ECO:0000256" key="8">
    <source>
        <dbReference type="SAM" id="SignalP"/>
    </source>
</evidence>
<dbReference type="GeneID" id="60927556"/>
<evidence type="ECO:0000313" key="12">
    <source>
        <dbReference type="EMBL" id="MCE9238978.1"/>
    </source>
</evidence>
<reference evidence="12" key="5">
    <citation type="submission" date="2021-07" db="EMBL/GenBank/DDBJ databases">
        <title>Comparative genomics of Bacteroides fragilis group isolates reveals species-dependent resistance mechanisms and validates clinical tools for resistance prediction.</title>
        <authorList>
            <person name="Wallace M.J."/>
            <person name="Jean S."/>
            <person name="Wallace M.A."/>
            <person name="Carey-Ann B.D."/>
            <person name="Dantas G."/>
        </authorList>
    </citation>
    <scope>NUCLEOTIDE SEQUENCE</scope>
    <source>
        <strain evidence="12">BJH_160</strain>
    </source>
</reference>
<dbReference type="InterPro" id="IPR005017">
    <property type="entry name" value="OMPP1/FadL/TodX"/>
</dbReference>
<comment type="similarity">
    <text evidence="2">Belongs to the OmpP1/FadL family.</text>
</comment>
<reference evidence="13 16" key="1">
    <citation type="submission" date="2018-08" db="EMBL/GenBank/DDBJ databases">
        <title>A genome reference for cultivated species of the human gut microbiota.</title>
        <authorList>
            <person name="Zou Y."/>
            <person name="Xue W."/>
            <person name="Luo G."/>
        </authorList>
    </citation>
    <scope>NUCLEOTIDE SEQUENCE [LARGE SCALE GENOMIC DNA]</scope>
    <source>
        <strain evidence="13 16">AM30-26</strain>
    </source>
</reference>
<evidence type="ECO:0000256" key="5">
    <source>
        <dbReference type="ARBA" id="ARBA00022729"/>
    </source>
</evidence>
<sequence length="477" mass="51898">MRKNFLIGFVMLIVSIPTFAGDYLTNTNQNAAFLRMIARGASIDIDGVYSNPAGLAFLPQNGLQVALTIQSAYQTRDIAATSPLWTMDGQTSVRNYEGKASAPVIPSVHAVYKNGDWAFSGSFAIVGGGGKASFNTGLPMFDAAAIGLVNSTSDMLKPNMYNINSAMEGRQYIYGLQLGASYKINEHFSVFAGARMNYFTGGYKGFLNIALKEGVAGQIGAAIVQQIMGANPNLSLEQAQQIAQEQSAPMLQKLNDTKLELDCDQTGWGLTPIIGVDAKFGKLNLAAKYEFKANMNIENNTHKLEFPDAAAAYMAPYQHGVNTPSDLPSMLSVAASYEFLPSLRASVEYHFFDDKNAGMADNKQKTLKHGTHEYLAGVEWDINKIFTVSGGYQKTDYGLSDAFQTDTSFSCDSYSVGLGGRINLSKALSLDVAYFWTTYSDYTKENPRGLDGAMASMDKDVYSRTNKVFGVSVNYKF</sequence>
<dbReference type="Proteomes" id="UP000500882">
    <property type="component" value="Chromosome"/>
</dbReference>
<name>A0A173UPQ3_BACT4</name>
<dbReference type="GO" id="GO:0009279">
    <property type="term" value="C:cell outer membrane"/>
    <property type="evidence" value="ECO:0007669"/>
    <property type="project" value="UniProtKB-SubCell"/>
</dbReference>
<evidence type="ECO:0000256" key="1">
    <source>
        <dbReference type="ARBA" id="ARBA00004571"/>
    </source>
</evidence>
<dbReference type="PANTHER" id="PTHR35093">
    <property type="entry name" value="OUTER MEMBRANE PROTEIN NMB0088-RELATED"/>
    <property type="match status" value="1"/>
</dbReference>
<proteinExistence type="inferred from homology"/>
<evidence type="ECO:0000313" key="9">
    <source>
        <dbReference type="EMBL" id="BCA50987.1"/>
    </source>
</evidence>
<evidence type="ECO:0000313" key="10">
    <source>
        <dbReference type="EMBL" id="KAB4451491.1"/>
    </source>
</evidence>
<evidence type="ECO:0000256" key="3">
    <source>
        <dbReference type="ARBA" id="ARBA00022452"/>
    </source>
</evidence>
<organism evidence="11 17">
    <name type="scientific">Bacteroides thetaiotaomicron</name>
    <dbReference type="NCBI Taxonomy" id="818"/>
    <lineage>
        <taxon>Bacteria</taxon>
        <taxon>Pseudomonadati</taxon>
        <taxon>Bacteroidota</taxon>
        <taxon>Bacteroidia</taxon>
        <taxon>Bacteroidales</taxon>
        <taxon>Bacteroidaceae</taxon>
        <taxon>Bacteroides</taxon>
    </lineage>
</organism>
<evidence type="ECO:0000256" key="6">
    <source>
        <dbReference type="ARBA" id="ARBA00023136"/>
    </source>
</evidence>
<evidence type="ECO:0000313" key="19">
    <source>
        <dbReference type="Proteomes" id="UP000500882"/>
    </source>
</evidence>
<dbReference type="Proteomes" id="UP001200544">
    <property type="component" value="Unassembled WGS sequence"/>
</dbReference>
<dbReference type="EMBL" id="CP083680">
    <property type="protein sequence ID" value="UYU64799.1"/>
    <property type="molecule type" value="Genomic_DNA"/>
</dbReference>
<keyword evidence="4" id="KW-0812">Transmembrane</keyword>
<dbReference type="AlphaFoldDB" id="A0A173UPQ3"/>
<dbReference type="EMBL" id="JAHYQA010000011">
    <property type="protein sequence ID" value="MCE9238978.1"/>
    <property type="molecule type" value="Genomic_DNA"/>
</dbReference>
<evidence type="ECO:0000313" key="17">
    <source>
        <dbReference type="Proteomes" id="UP000436858"/>
    </source>
</evidence>
<feature type="chain" id="PRO_5014250432" evidence="8">
    <location>
        <begin position="21"/>
        <end position="477"/>
    </location>
</feature>
<reference evidence="17 18" key="2">
    <citation type="journal article" date="2019" name="Nat. Med.">
        <title>A library of human gut bacterial isolates paired with longitudinal multiomics data enables mechanistic microbiome research.</title>
        <authorList>
            <person name="Poyet M."/>
            <person name="Groussin M."/>
            <person name="Gibbons S.M."/>
            <person name="Avila-Pacheco J."/>
            <person name="Jiang X."/>
            <person name="Kearney S.M."/>
            <person name="Perrotta A.R."/>
            <person name="Berdy B."/>
            <person name="Zhao S."/>
            <person name="Lieberman T.D."/>
            <person name="Swanson P.K."/>
            <person name="Smith M."/>
            <person name="Roesemann S."/>
            <person name="Alexander J.E."/>
            <person name="Rich S.A."/>
            <person name="Livny J."/>
            <person name="Vlamakis H."/>
            <person name="Clish C."/>
            <person name="Bullock K."/>
            <person name="Deik A."/>
            <person name="Scott J."/>
            <person name="Pierce K.A."/>
            <person name="Xavier R.J."/>
            <person name="Alm E.J."/>
        </authorList>
    </citation>
    <scope>NUCLEOTIDE SEQUENCE [LARGE SCALE GENOMIC DNA]</scope>
    <source>
        <strain evidence="11 17">BIOML-A162</strain>
        <strain evidence="10 18">BIOML-A165</strain>
    </source>
</reference>
<evidence type="ECO:0000256" key="4">
    <source>
        <dbReference type="ARBA" id="ARBA00022692"/>
    </source>
</evidence>
<evidence type="ECO:0000313" key="16">
    <source>
        <dbReference type="Proteomes" id="UP000284785"/>
    </source>
</evidence>
<gene>
    <name evidence="9" type="ORF">BatF92_29290</name>
    <name evidence="13" type="ORF">DW780_15210</name>
    <name evidence="11" type="ORF">GAN91_05270</name>
    <name evidence="10" type="ORF">GAN93_13505</name>
    <name evidence="12" type="ORF">K0H07_17685</name>
    <name evidence="14" type="ORF">KQP68_14530</name>
    <name evidence="15" type="ORF">KQP74_03245</name>
</gene>
<dbReference type="Proteomes" id="UP001162960">
    <property type="component" value="Chromosome"/>
</dbReference>
<dbReference type="GO" id="GO:0015483">
    <property type="term" value="F:long-chain fatty acid transporting porin activity"/>
    <property type="evidence" value="ECO:0007669"/>
    <property type="project" value="TreeGrafter"/>
</dbReference>
<evidence type="ECO:0000313" key="20">
    <source>
        <dbReference type="Proteomes" id="UP001156218"/>
    </source>
</evidence>
<dbReference type="EMBL" id="QSJP01000013">
    <property type="protein sequence ID" value="RHD86706.1"/>
    <property type="molecule type" value="Genomic_DNA"/>
</dbReference>
<dbReference type="Gene3D" id="2.40.160.60">
    <property type="entry name" value="Outer membrane protein transport protein (OMPP1/FadL/TodX)"/>
    <property type="match status" value="1"/>
</dbReference>
<dbReference type="Proteomes" id="UP001156218">
    <property type="component" value="Chromosome"/>
</dbReference>